<keyword evidence="1" id="KW-0677">Repeat</keyword>
<evidence type="ECO:0000256" key="1">
    <source>
        <dbReference type="ARBA" id="ARBA00022737"/>
    </source>
</evidence>
<feature type="region of interest" description="Disordered" evidence="2">
    <location>
        <begin position="1"/>
        <end position="23"/>
    </location>
</feature>
<feature type="compositionally biased region" description="Low complexity" evidence="2">
    <location>
        <begin position="1"/>
        <end position="15"/>
    </location>
</feature>
<dbReference type="GO" id="GO:0051015">
    <property type="term" value="F:actin filament binding"/>
    <property type="evidence" value="ECO:0007669"/>
    <property type="project" value="InterPro"/>
</dbReference>
<gene>
    <name evidence="4" type="ORF">PSIN1315_LOCUS12328</name>
</gene>
<dbReference type="CDD" id="cd11290">
    <property type="entry name" value="gelsolin_S1_like"/>
    <property type="match status" value="1"/>
</dbReference>
<dbReference type="GO" id="GO:0015629">
    <property type="term" value="C:actin cytoskeleton"/>
    <property type="evidence" value="ECO:0007669"/>
    <property type="project" value="TreeGrafter"/>
</dbReference>
<dbReference type="InterPro" id="IPR029006">
    <property type="entry name" value="ADF-H/Gelsolin-like_dom_sf"/>
</dbReference>
<dbReference type="SUPFAM" id="SSF55753">
    <property type="entry name" value="Actin depolymerizing proteins"/>
    <property type="match status" value="3"/>
</dbReference>
<reference evidence="4" key="1">
    <citation type="submission" date="2021-01" db="EMBL/GenBank/DDBJ databases">
        <authorList>
            <person name="Corre E."/>
            <person name="Pelletier E."/>
            <person name="Niang G."/>
            <person name="Scheremetjew M."/>
            <person name="Finn R."/>
            <person name="Kale V."/>
            <person name="Holt S."/>
            <person name="Cochrane G."/>
            <person name="Meng A."/>
            <person name="Brown T."/>
            <person name="Cohen L."/>
        </authorList>
    </citation>
    <scope>NUCLEOTIDE SEQUENCE</scope>
    <source>
        <strain evidence="4">RCC927</strain>
    </source>
</reference>
<dbReference type="PRINTS" id="PR00597">
    <property type="entry name" value="GELSOLIN"/>
</dbReference>
<protein>
    <recommendedName>
        <fullName evidence="3">Gelsolin-like domain-containing protein</fullName>
    </recommendedName>
</protein>
<organism evidence="4">
    <name type="scientific">Prasinoderma singulare</name>
    <dbReference type="NCBI Taxonomy" id="676789"/>
    <lineage>
        <taxon>Eukaryota</taxon>
        <taxon>Viridiplantae</taxon>
        <taxon>Prasinodermophyta</taxon>
        <taxon>Prasinodermophyceae</taxon>
        <taxon>Prasinodermales</taxon>
        <taxon>Prasinodermaceae</taxon>
        <taxon>Prasinoderma</taxon>
    </lineage>
</organism>
<dbReference type="InterPro" id="IPR007122">
    <property type="entry name" value="Villin/Gelsolin"/>
</dbReference>
<evidence type="ECO:0000313" key="4">
    <source>
        <dbReference type="EMBL" id="CAE0149510.1"/>
    </source>
</evidence>
<dbReference type="EMBL" id="HBHY01019252">
    <property type="protein sequence ID" value="CAE0149510.1"/>
    <property type="molecule type" value="Transcribed_RNA"/>
</dbReference>
<evidence type="ECO:0000256" key="2">
    <source>
        <dbReference type="SAM" id="MobiDB-lite"/>
    </source>
</evidence>
<sequence length="363" mass="39356">MPAEAATGSASAGSGDPDPQLEGAGAVAGLRVWRVENRRGDGAGAAAKFGVAAWPTSQYGDFYRGDAYLVLKSTQLPHGGGLAHDVHFWLGSQCTKDEATVAAYKAVELDTLLSGAPVQHRETEGKESPQFQSYFRSLRYMNGGIDSGFSHVTPDEYEARLYQVRKTKHTTRAFQCPMEASSLHHGDAFVLDAGREVYAWFGDECSPFERARAANLQAEIVDGRMGKARKGDADDDAFWEALGGSATDVRAAVHDKVEADEIDATKCDLYRLSDATGELAFTHVEAGGQVLDEKMLDTDDVFIIDAQVATVVWIGAGSSDEEKANAMRTAMTFLERHGRPLHTPVNVIKQGQSSDLFRSIFKK</sequence>
<dbReference type="PANTHER" id="PTHR11977:SF51">
    <property type="entry name" value="PROTEIN FLIGHTLESS-1 HOMOLOG"/>
    <property type="match status" value="1"/>
</dbReference>
<name>A0A7S3C1Y5_9VIRI</name>
<dbReference type="AlphaFoldDB" id="A0A7S3C1Y5"/>
<dbReference type="Pfam" id="PF00626">
    <property type="entry name" value="Gelsolin"/>
    <property type="match status" value="3"/>
</dbReference>
<dbReference type="PANTHER" id="PTHR11977">
    <property type="entry name" value="VILLIN"/>
    <property type="match status" value="1"/>
</dbReference>
<dbReference type="InterPro" id="IPR007123">
    <property type="entry name" value="Gelsolin-like_dom"/>
</dbReference>
<feature type="domain" description="Gelsolin-like" evidence="3">
    <location>
        <begin position="58"/>
        <end position="131"/>
    </location>
</feature>
<dbReference type="GO" id="GO:0005737">
    <property type="term" value="C:cytoplasm"/>
    <property type="evidence" value="ECO:0007669"/>
    <property type="project" value="TreeGrafter"/>
</dbReference>
<feature type="domain" description="Gelsolin-like" evidence="3">
    <location>
        <begin position="178"/>
        <end position="226"/>
    </location>
</feature>
<dbReference type="SMART" id="SM00262">
    <property type="entry name" value="GEL"/>
    <property type="match status" value="3"/>
</dbReference>
<evidence type="ECO:0000259" key="3">
    <source>
        <dbReference type="Pfam" id="PF00626"/>
    </source>
</evidence>
<feature type="domain" description="Gelsolin-like" evidence="3">
    <location>
        <begin position="290"/>
        <end position="357"/>
    </location>
</feature>
<dbReference type="GO" id="GO:0008154">
    <property type="term" value="P:actin polymerization or depolymerization"/>
    <property type="evidence" value="ECO:0007669"/>
    <property type="project" value="TreeGrafter"/>
</dbReference>
<dbReference type="Gene3D" id="3.40.20.10">
    <property type="entry name" value="Severin"/>
    <property type="match status" value="3"/>
</dbReference>
<proteinExistence type="predicted"/>
<accession>A0A7S3C1Y5</accession>